<dbReference type="Gene3D" id="2.60.40.2070">
    <property type="match status" value="1"/>
</dbReference>
<dbReference type="EMBL" id="JADOBI010000007">
    <property type="protein sequence ID" value="MBF7981178.1"/>
    <property type="molecule type" value="Genomic_DNA"/>
</dbReference>
<dbReference type="Pfam" id="PF00577">
    <property type="entry name" value="Usher"/>
    <property type="match status" value="1"/>
</dbReference>
<evidence type="ECO:0000256" key="8">
    <source>
        <dbReference type="ARBA" id="ARBA00023237"/>
    </source>
</evidence>
<proteinExistence type="inferred from homology"/>
<dbReference type="Pfam" id="PF13953">
    <property type="entry name" value="PapC_C"/>
    <property type="match status" value="1"/>
</dbReference>
<keyword evidence="5" id="KW-0812">Transmembrane</keyword>
<dbReference type="Pfam" id="PF13954">
    <property type="entry name" value="PapC_N"/>
    <property type="match status" value="1"/>
</dbReference>
<feature type="domain" description="PapC N-terminal" evidence="11">
    <location>
        <begin position="31"/>
        <end position="170"/>
    </location>
</feature>
<feature type="region of interest" description="Disordered" evidence="9">
    <location>
        <begin position="584"/>
        <end position="605"/>
    </location>
</feature>
<evidence type="ECO:0000313" key="13">
    <source>
        <dbReference type="Proteomes" id="UP000636811"/>
    </source>
</evidence>
<dbReference type="SUPFAM" id="SSF141729">
    <property type="entry name" value="FimD N-terminal domain-like"/>
    <property type="match status" value="1"/>
</dbReference>
<dbReference type="PANTHER" id="PTHR30451:SF5">
    <property type="entry name" value="SLR0019 PROTEIN"/>
    <property type="match status" value="1"/>
</dbReference>
<dbReference type="Proteomes" id="UP000636811">
    <property type="component" value="Unassembled WGS sequence"/>
</dbReference>
<keyword evidence="4" id="KW-1134">Transmembrane beta strand</keyword>
<evidence type="ECO:0000256" key="6">
    <source>
        <dbReference type="ARBA" id="ARBA00022729"/>
    </source>
</evidence>
<comment type="caution">
    <text evidence="12">The sequence shown here is derived from an EMBL/GenBank/DDBJ whole genome shotgun (WGS) entry which is preliminary data.</text>
</comment>
<dbReference type="Gene3D" id="2.60.40.2610">
    <property type="entry name" value="Outer membrane usher protein FimD, plug domain"/>
    <property type="match status" value="1"/>
</dbReference>
<gene>
    <name evidence="12" type="ORF">IV433_17320</name>
</gene>
<keyword evidence="13" id="KW-1185">Reference proteome</keyword>
<feature type="compositionally biased region" description="Polar residues" evidence="9">
    <location>
        <begin position="586"/>
        <end position="605"/>
    </location>
</feature>
<keyword evidence="3" id="KW-0813">Transport</keyword>
<dbReference type="InterPro" id="IPR043142">
    <property type="entry name" value="PapC-like_C_sf"/>
</dbReference>
<keyword evidence="8" id="KW-0998">Cell outer membrane</keyword>
<comment type="similarity">
    <text evidence="2">Belongs to the fimbrial export usher family.</text>
</comment>
<evidence type="ECO:0000256" key="1">
    <source>
        <dbReference type="ARBA" id="ARBA00004571"/>
    </source>
</evidence>
<evidence type="ECO:0000259" key="11">
    <source>
        <dbReference type="Pfam" id="PF13954"/>
    </source>
</evidence>
<dbReference type="InterPro" id="IPR025949">
    <property type="entry name" value="PapC-like_C"/>
</dbReference>
<dbReference type="PANTHER" id="PTHR30451">
    <property type="entry name" value="OUTER MEMBRANE USHER PROTEIN"/>
    <property type="match status" value="1"/>
</dbReference>
<dbReference type="Gene3D" id="3.10.20.410">
    <property type="match status" value="1"/>
</dbReference>
<evidence type="ECO:0000256" key="4">
    <source>
        <dbReference type="ARBA" id="ARBA00022452"/>
    </source>
</evidence>
<evidence type="ECO:0000256" key="2">
    <source>
        <dbReference type="ARBA" id="ARBA00008064"/>
    </source>
</evidence>
<evidence type="ECO:0000256" key="9">
    <source>
        <dbReference type="SAM" id="MobiDB-lite"/>
    </source>
</evidence>
<dbReference type="InterPro" id="IPR042186">
    <property type="entry name" value="FimD_plug_dom"/>
</dbReference>
<accession>A0ABS0E7V9</accession>
<evidence type="ECO:0000256" key="5">
    <source>
        <dbReference type="ARBA" id="ARBA00022692"/>
    </source>
</evidence>
<comment type="subcellular location">
    <subcellularLocation>
        <location evidence="1">Cell outer membrane</location>
        <topology evidence="1">Multi-pass membrane protein</topology>
    </subcellularLocation>
</comment>
<dbReference type="InterPro" id="IPR037224">
    <property type="entry name" value="PapC_N_sf"/>
</dbReference>
<sequence>MMVIIIMPACFSLNSFAEEVSLKINNETSAFDADFLRKDSQAIPQQFYHPDETSPGIKTADVVLNGRTLFKTKIDFIPVAGKEGAAPCLTQALLHQMGVDHHLNEMAKSGDQACYDLIAKWPEAKIHYDESMQQLVITAPQAAMNVSSQSEMIDPTLWDSGVNALRLSYSGYVYHTENQGDNAESASSDTAYLSLNSGVNLGNWRFYSFDTFNKSERGWENNHDRAYAERDIAPLVSRFTVGDVYASTSSDVLGILPVRGMTLETNAQMLPSDTFSYSPVIRGVARSNARVVIRQRGNIIYSKTVSPGSFAISDLNNGQIGADLDVTVEESDGSQQHFRVPYTSLPNMLRPGSWRYSLSGGRYRDSGISYQPLVAQGSLQYGWDKLTLSDLIVAGEGYQSMALSGAFNLGVMGSVSLDWALERHQSGNDNDLANNDAAQAVGDQGRALRLLYARRFDSSDTSLQIMGYRYQTTDFMDFPEYAGWRWGDDDTQRHRKNEIQATVNQGLGEFGSGYFTLQQDTYYNSNVKDTSLTMGYSFNIKAVNVNVSYSYQANTGNEYDDNDSPDRQLSLNFSVPLDIGEKRSRNLSFGTNSSNHSGDSQMATVSGTELDSALSYSLSAQHDSSGYSPAGSLAYRNSMANMNASASASRSSKQYSAGISGGVVAYGQGVVLSQQLGDTIAIIETPGAKNISVEGQPGVSTNRWGRAVVPSISAYRDNALSLDTRHAEDNVELIDGGENVIPTHGAVVVRRFQTKVGRRAIVMLSLPDGKPAPFGAMAWQGKEQVGMVADNGLLYLNGVLEDAEAVLDVALENNTQCQFVLPVSKGQSDLWYQQVNAICR</sequence>
<evidence type="ECO:0000256" key="3">
    <source>
        <dbReference type="ARBA" id="ARBA00022448"/>
    </source>
</evidence>
<keyword evidence="6" id="KW-0732">Signal</keyword>
<keyword evidence="7" id="KW-0472">Membrane</keyword>
<protein>
    <submittedName>
        <fullName evidence="12">Fimbrial biogenesis outer membrane usher protein</fullName>
    </submittedName>
</protein>
<feature type="domain" description="PapC-like C-terminal" evidence="10">
    <location>
        <begin position="762"/>
        <end position="819"/>
    </location>
</feature>
<evidence type="ECO:0000259" key="10">
    <source>
        <dbReference type="Pfam" id="PF13953"/>
    </source>
</evidence>
<dbReference type="InterPro" id="IPR025885">
    <property type="entry name" value="PapC_N"/>
</dbReference>
<reference evidence="12 13" key="1">
    <citation type="submission" date="2020-11" db="EMBL/GenBank/DDBJ databases">
        <title>Taxonomic investigation of Rahnella strains.</title>
        <authorList>
            <person name="Lee S.D."/>
        </authorList>
    </citation>
    <scope>NUCLEOTIDE SEQUENCE [LARGE SCALE GENOMIC DNA]</scope>
    <source>
        <strain evidence="12 13">SAP-17</strain>
    </source>
</reference>
<dbReference type="InterPro" id="IPR000015">
    <property type="entry name" value="Fimb_usher"/>
</dbReference>
<dbReference type="Gene3D" id="2.60.40.3110">
    <property type="match status" value="1"/>
</dbReference>
<name>A0ABS0E7V9_9GAMM</name>
<evidence type="ECO:0000256" key="7">
    <source>
        <dbReference type="ARBA" id="ARBA00023136"/>
    </source>
</evidence>
<organism evidence="12 13">
    <name type="scientific">Rahnella laticis</name>
    <dbReference type="NCBI Taxonomy" id="2787622"/>
    <lineage>
        <taxon>Bacteria</taxon>
        <taxon>Pseudomonadati</taxon>
        <taxon>Pseudomonadota</taxon>
        <taxon>Gammaproteobacteria</taxon>
        <taxon>Enterobacterales</taxon>
        <taxon>Yersiniaceae</taxon>
        <taxon>Rahnella</taxon>
    </lineage>
</organism>
<evidence type="ECO:0000313" key="12">
    <source>
        <dbReference type="EMBL" id="MBF7981178.1"/>
    </source>
</evidence>